<reference evidence="7" key="1">
    <citation type="submission" date="2025-08" db="UniProtKB">
        <authorList>
            <consortium name="RefSeq"/>
        </authorList>
    </citation>
    <scope>IDENTIFICATION</scope>
    <source>
        <tissue evidence="7">Silk gland</tissue>
    </source>
</reference>
<evidence type="ECO:0000256" key="5">
    <source>
        <dbReference type="SAM" id="Phobius"/>
    </source>
</evidence>
<dbReference type="GeneID" id="114241641"/>
<dbReference type="SUPFAM" id="SSF48652">
    <property type="entry name" value="Tetraspanin"/>
    <property type="match status" value="1"/>
</dbReference>
<feature type="transmembrane region" description="Helical" evidence="5">
    <location>
        <begin position="63"/>
        <end position="89"/>
    </location>
</feature>
<protein>
    <submittedName>
        <fullName evidence="7">Tetraspanin-1-like</fullName>
    </submittedName>
</protein>
<keyword evidence="4 5" id="KW-0472">Membrane</keyword>
<proteinExistence type="predicted"/>
<organism evidence="6 7">
    <name type="scientific">Bombyx mandarina</name>
    <name type="common">Wild silk moth</name>
    <name type="synonym">Wild silkworm</name>
    <dbReference type="NCBI Taxonomy" id="7092"/>
    <lineage>
        <taxon>Eukaryota</taxon>
        <taxon>Metazoa</taxon>
        <taxon>Ecdysozoa</taxon>
        <taxon>Arthropoda</taxon>
        <taxon>Hexapoda</taxon>
        <taxon>Insecta</taxon>
        <taxon>Pterygota</taxon>
        <taxon>Neoptera</taxon>
        <taxon>Endopterygota</taxon>
        <taxon>Lepidoptera</taxon>
        <taxon>Glossata</taxon>
        <taxon>Ditrysia</taxon>
        <taxon>Bombycoidea</taxon>
        <taxon>Bombycidae</taxon>
        <taxon>Bombycinae</taxon>
        <taxon>Bombyx</taxon>
    </lineage>
</organism>
<dbReference type="InterPro" id="IPR018499">
    <property type="entry name" value="Tetraspanin/Peripherin"/>
</dbReference>
<dbReference type="OrthoDB" id="1893551at2759"/>
<dbReference type="InterPro" id="IPR008952">
    <property type="entry name" value="Tetraspanin_EC2_sf"/>
</dbReference>
<keyword evidence="3 5" id="KW-1133">Transmembrane helix</keyword>
<evidence type="ECO:0000256" key="4">
    <source>
        <dbReference type="ARBA" id="ARBA00023136"/>
    </source>
</evidence>
<keyword evidence="6" id="KW-1185">Reference proteome</keyword>
<evidence type="ECO:0000256" key="1">
    <source>
        <dbReference type="ARBA" id="ARBA00004141"/>
    </source>
</evidence>
<dbReference type="Proteomes" id="UP000504629">
    <property type="component" value="Unplaced"/>
</dbReference>
<keyword evidence="2 5" id="KW-0812">Transmembrane</keyword>
<evidence type="ECO:0000256" key="2">
    <source>
        <dbReference type="ARBA" id="ARBA00022692"/>
    </source>
</evidence>
<dbReference type="Gene3D" id="1.10.1450.10">
    <property type="entry name" value="Tetraspanin"/>
    <property type="match status" value="1"/>
</dbReference>
<feature type="transmembrane region" description="Helical" evidence="5">
    <location>
        <begin position="101"/>
        <end position="125"/>
    </location>
</feature>
<comment type="subcellular location">
    <subcellularLocation>
        <location evidence="1">Membrane</location>
        <topology evidence="1">Multi-pass membrane protein</topology>
    </subcellularLocation>
</comment>
<dbReference type="GO" id="GO:0016020">
    <property type="term" value="C:membrane"/>
    <property type="evidence" value="ECO:0007669"/>
    <property type="project" value="UniProtKB-SubCell"/>
</dbReference>
<dbReference type="Pfam" id="PF00335">
    <property type="entry name" value="Tetraspanin"/>
    <property type="match status" value="1"/>
</dbReference>
<sequence>MHTVGLPRTCLGFTNVLCFILAFISFVICAWCAINTEFFEEVNYTVTKSQSVRTIAKFMNLKVWITPITTILMPVGVVAMLTSCCGLLGAGCKVKCAIKSYIFLVSVLSLVGFWLFIISGLYNIYTNNEKTARYMQGSIRLYYGKEDDFFTYIWNYTMVNHECCGAVSYRDFSKSTWRENNPDKLFPVQCCTLANTSSLEPVSKKCNTDEEDEHSHKEIGCMHALRKSIKTNKGKIIFYLILLAVFYLVLMLFSYCIIKGEPLLGAMATGFANVLNPKPREETQVIQSRTSLENMIFVEEPPKKVMRVVSTANPFQTYTFAPNSYSVK</sequence>
<dbReference type="RefSeq" id="XP_028028366.1">
    <property type="nucleotide sequence ID" value="XM_028172565.1"/>
</dbReference>
<evidence type="ECO:0000313" key="6">
    <source>
        <dbReference type="Proteomes" id="UP000504629"/>
    </source>
</evidence>
<dbReference type="KEGG" id="bman:114241641"/>
<dbReference type="AlphaFoldDB" id="A0A6J2JFT8"/>
<name>A0A6J2JFT8_BOMMA</name>
<gene>
    <name evidence="7" type="primary">LOC114241641</name>
</gene>
<accession>A0A6J2JFT8</accession>
<feature type="transmembrane region" description="Helical" evidence="5">
    <location>
        <begin position="12"/>
        <end position="34"/>
    </location>
</feature>
<evidence type="ECO:0000256" key="3">
    <source>
        <dbReference type="ARBA" id="ARBA00022989"/>
    </source>
</evidence>
<evidence type="ECO:0000313" key="7">
    <source>
        <dbReference type="RefSeq" id="XP_028028366.1"/>
    </source>
</evidence>
<feature type="transmembrane region" description="Helical" evidence="5">
    <location>
        <begin position="236"/>
        <end position="255"/>
    </location>
</feature>